<evidence type="ECO:0000256" key="2">
    <source>
        <dbReference type="ARBA" id="ARBA00022741"/>
    </source>
</evidence>
<gene>
    <name evidence="5" type="primary">ak8</name>
    <name evidence="5" type="ORF">CEXT_529711</name>
</gene>
<evidence type="ECO:0000256" key="3">
    <source>
        <dbReference type="ARBA" id="ARBA00022777"/>
    </source>
</evidence>
<dbReference type="EMBL" id="BPLR01018911">
    <property type="protein sequence ID" value="GIZ03170.1"/>
    <property type="molecule type" value="Genomic_DNA"/>
</dbReference>
<reference evidence="5 6" key="1">
    <citation type="submission" date="2021-06" db="EMBL/GenBank/DDBJ databases">
        <title>Caerostris extrusa draft genome.</title>
        <authorList>
            <person name="Kono N."/>
            <person name="Arakawa K."/>
        </authorList>
    </citation>
    <scope>NUCLEOTIDE SEQUENCE [LARGE SCALE GENOMIC DNA]</scope>
</reference>
<proteinExistence type="predicted"/>
<dbReference type="SUPFAM" id="SSF52540">
    <property type="entry name" value="P-loop containing nucleoside triphosphate hydrolases"/>
    <property type="match status" value="1"/>
</dbReference>
<dbReference type="Pfam" id="PF00406">
    <property type="entry name" value="ADK"/>
    <property type="match status" value="1"/>
</dbReference>
<protein>
    <submittedName>
        <fullName evidence="5">Adenylate kinase 8</fullName>
    </submittedName>
</protein>
<dbReference type="GO" id="GO:0005524">
    <property type="term" value="F:ATP binding"/>
    <property type="evidence" value="ECO:0007669"/>
    <property type="project" value="InterPro"/>
</dbReference>
<accession>A0AAV4Y9N6</accession>
<dbReference type="Proteomes" id="UP001054945">
    <property type="component" value="Unassembled WGS sequence"/>
</dbReference>
<comment type="caution">
    <text evidence="5">The sequence shown here is derived from an EMBL/GenBank/DDBJ whole genome shotgun (WGS) entry which is preliminary data.</text>
</comment>
<keyword evidence="3 5" id="KW-0418">Kinase</keyword>
<dbReference type="InterPro" id="IPR000850">
    <property type="entry name" value="Adenylat/UMP-CMP_kin"/>
</dbReference>
<organism evidence="5 6">
    <name type="scientific">Caerostris extrusa</name>
    <name type="common">Bark spider</name>
    <name type="synonym">Caerostris bankana</name>
    <dbReference type="NCBI Taxonomy" id="172846"/>
    <lineage>
        <taxon>Eukaryota</taxon>
        <taxon>Metazoa</taxon>
        <taxon>Ecdysozoa</taxon>
        <taxon>Arthropoda</taxon>
        <taxon>Chelicerata</taxon>
        <taxon>Arachnida</taxon>
        <taxon>Araneae</taxon>
        <taxon>Araneomorphae</taxon>
        <taxon>Entelegynae</taxon>
        <taxon>Araneoidea</taxon>
        <taxon>Araneidae</taxon>
        <taxon>Caerostris</taxon>
    </lineage>
</organism>
<keyword evidence="2" id="KW-0547">Nucleotide-binding</keyword>
<dbReference type="GO" id="GO:0019205">
    <property type="term" value="F:nucleobase-containing compound kinase activity"/>
    <property type="evidence" value="ECO:0007669"/>
    <property type="project" value="InterPro"/>
</dbReference>
<dbReference type="InterPro" id="IPR027417">
    <property type="entry name" value="P-loop_NTPase"/>
</dbReference>
<evidence type="ECO:0000313" key="6">
    <source>
        <dbReference type="Proteomes" id="UP001054945"/>
    </source>
</evidence>
<evidence type="ECO:0000256" key="4">
    <source>
        <dbReference type="SAM" id="MobiDB-lite"/>
    </source>
</evidence>
<keyword evidence="6" id="KW-1185">Reference proteome</keyword>
<dbReference type="AlphaFoldDB" id="A0AAV4Y9N6"/>
<dbReference type="PANTHER" id="PTHR23359">
    <property type="entry name" value="NUCLEOTIDE KINASE"/>
    <property type="match status" value="1"/>
</dbReference>
<feature type="region of interest" description="Disordered" evidence="4">
    <location>
        <begin position="47"/>
        <end position="74"/>
    </location>
</feature>
<dbReference type="CDD" id="cd01428">
    <property type="entry name" value="ADK"/>
    <property type="match status" value="1"/>
</dbReference>
<evidence type="ECO:0000313" key="5">
    <source>
        <dbReference type="EMBL" id="GIZ03170.1"/>
    </source>
</evidence>
<evidence type="ECO:0000256" key="1">
    <source>
        <dbReference type="ARBA" id="ARBA00022679"/>
    </source>
</evidence>
<dbReference type="GO" id="GO:0006139">
    <property type="term" value="P:nucleobase-containing compound metabolic process"/>
    <property type="evidence" value="ECO:0007669"/>
    <property type="project" value="InterPro"/>
</dbReference>
<keyword evidence="1" id="KW-0808">Transferase</keyword>
<dbReference type="Gene3D" id="3.40.50.300">
    <property type="entry name" value="P-loop containing nucleotide triphosphate hydrolases"/>
    <property type="match status" value="1"/>
</dbReference>
<sequence>MKFLCSKHYVAKFDSSFTRTTPPFGPFRTGEVDEGPRVAQADCVKGLADGGLPQNQEAGVRPAQKPEELSGGVGHPVRGRAAGDGGLFGARGPHTGLACQELREEVPHRTPRRRREVYREVRNFSHQITKLTSDGVWCSMIEFVRTRQRPPEPYLPRVLLFGPYGSGCLEMARRLAKKFHLVEVDFRRELRSAALKDSPLKDKFYDIMRTYEPVPDELLVQVASERLLQEDCVKSRWIMYNFPDTKVQVELLVKAMEGFQVNRAVFLDATLETCLQRMEPRRWDPSTGEIYHLKLHPCTERKALNRLIQMPQDSEDSVRADHELYHTHCFDVKAFFKHQMQEDIAVEVDANSPEEAVFEMIQGAILKSAKMKMPQED</sequence>
<name>A0AAV4Y9N6_CAEEX</name>